<dbReference type="Pfam" id="PF08352">
    <property type="entry name" value="oligo_HPY"/>
    <property type="match status" value="1"/>
</dbReference>
<gene>
    <name evidence="18" type="ORF">CLV47_10916</name>
</gene>
<dbReference type="InterPro" id="IPR003439">
    <property type="entry name" value="ABC_transporter-like_ATP-bd"/>
</dbReference>
<dbReference type="AlphaFoldDB" id="A0A2T0ZYN6"/>
<protein>
    <recommendedName>
        <fullName evidence="15">Glutathione import ATP-binding protein GsiA</fullName>
        <ecNumber evidence="14">7.4.2.10</ecNumber>
    </recommendedName>
</protein>
<evidence type="ECO:0000256" key="8">
    <source>
        <dbReference type="ARBA" id="ARBA00022801"/>
    </source>
</evidence>
<evidence type="ECO:0000256" key="4">
    <source>
        <dbReference type="ARBA" id="ARBA00022475"/>
    </source>
</evidence>
<dbReference type="InterPro" id="IPR003593">
    <property type="entry name" value="AAA+_ATPase"/>
</dbReference>
<dbReference type="GO" id="GO:0015833">
    <property type="term" value="P:peptide transport"/>
    <property type="evidence" value="ECO:0007669"/>
    <property type="project" value="InterPro"/>
</dbReference>
<dbReference type="PROSITE" id="PS00211">
    <property type="entry name" value="ABC_TRANSPORTER_1"/>
    <property type="match status" value="1"/>
</dbReference>
<evidence type="ECO:0000256" key="11">
    <source>
        <dbReference type="ARBA" id="ARBA00023136"/>
    </source>
</evidence>
<keyword evidence="4" id="KW-1003">Cell membrane</keyword>
<dbReference type="CDD" id="cd03257">
    <property type="entry name" value="ABC_NikE_OppD_transporters"/>
    <property type="match status" value="1"/>
</dbReference>
<evidence type="ECO:0000313" key="19">
    <source>
        <dbReference type="Proteomes" id="UP000237752"/>
    </source>
</evidence>
<organism evidence="18 19">
    <name type="scientific">Antricoccus suffuscus</name>
    <dbReference type="NCBI Taxonomy" id="1629062"/>
    <lineage>
        <taxon>Bacteria</taxon>
        <taxon>Bacillati</taxon>
        <taxon>Actinomycetota</taxon>
        <taxon>Actinomycetes</taxon>
        <taxon>Geodermatophilales</taxon>
        <taxon>Antricoccaceae</taxon>
        <taxon>Antricoccus</taxon>
    </lineage>
</organism>
<dbReference type="RefSeq" id="WP_238145394.1">
    <property type="nucleotide sequence ID" value="NZ_PVUE01000009.1"/>
</dbReference>
<evidence type="ECO:0000259" key="17">
    <source>
        <dbReference type="PROSITE" id="PS50893"/>
    </source>
</evidence>
<keyword evidence="6" id="KW-0677">Repeat</keyword>
<dbReference type="PANTHER" id="PTHR43776">
    <property type="entry name" value="TRANSPORT ATP-BINDING PROTEIN"/>
    <property type="match status" value="1"/>
</dbReference>
<evidence type="ECO:0000256" key="5">
    <source>
        <dbReference type="ARBA" id="ARBA00022519"/>
    </source>
</evidence>
<proteinExistence type="inferred from homology"/>
<dbReference type="InterPro" id="IPR017871">
    <property type="entry name" value="ABC_transporter-like_CS"/>
</dbReference>
<dbReference type="Proteomes" id="UP000237752">
    <property type="component" value="Unassembled WGS sequence"/>
</dbReference>
<keyword evidence="8" id="KW-0378">Hydrolase</keyword>
<evidence type="ECO:0000256" key="7">
    <source>
        <dbReference type="ARBA" id="ARBA00022741"/>
    </source>
</evidence>
<dbReference type="GO" id="GO:0016887">
    <property type="term" value="F:ATP hydrolysis activity"/>
    <property type="evidence" value="ECO:0007669"/>
    <property type="project" value="InterPro"/>
</dbReference>
<dbReference type="FunFam" id="3.40.50.300:FF:000016">
    <property type="entry name" value="Oligopeptide ABC transporter ATP-binding component"/>
    <property type="match status" value="1"/>
</dbReference>
<dbReference type="EMBL" id="PVUE01000009">
    <property type="protein sequence ID" value="PRZ41469.1"/>
    <property type="molecule type" value="Genomic_DNA"/>
</dbReference>
<keyword evidence="7" id="KW-0547">Nucleotide-binding</keyword>
<dbReference type="GO" id="GO:0005886">
    <property type="term" value="C:plasma membrane"/>
    <property type="evidence" value="ECO:0007669"/>
    <property type="project" value="UniProtKB-SubCell"/>
</dbReference>
<keyword evidence="5" id="KW-0997">Cell inner membrane</keyword>
<evidence type="ECO:0000256" key="9">
    <source>
        <dbReference type="ARBA" id="ARBA00022840"/>
    </source>
</evidence>
<keyword evidence="11" id="KW-0472">Membrane</keyword>
<keyword evidence="3" id="KW-0813">Transport</keyword>
<dbReference type="GO" id="GO:0005524">
    <property type="term" value="F:ATP binding"/>
    <property type="evidence" value="ECO:0007669"/>
    <property type="project" value="UniProtKB-KW"/>
</dbReference>
<evidence type="ECO:0000256" key="14">
    <source>
        <dbReference type="ARBA" id="ARBA00039050"/>
    </source>
</evidence>
<dbReference type="EC" id="7.4.2.10" evidence="14"/>
<dbReference type="SUPFAM" id="SSF52540">
    <property type="entry name" value="P-loop containing nucleoside triphosphate hydrolases"/>
    <property type="match status" value="1"/>
</dbReference>
<comment type="similarity">
    <text evidence="13">Belongs to the ABC transporter superfamily. Glutathione importer (TC 3.A.1.5.11) family.</text>
</comment>
<comment type="function">
    <text evidence="12">Part of the ABC transporter complex GsiABCD involved in glutathione import. Responsible for energy coupling to the transport system.</text>
</comment>
<evidence type="ECO:0000256" key="12">
    <source>
        <dbReference type="ARBA" id="ARBA00037530"/>
    </source>
</evidence>
<comment type="subcellular location">
    <subcellularLocation>
        <location evidence="1">Cell inner membrane</location>
    </subcellularLocation>
</comment>
<evidence type="ECO:0000256" key="3">
    <source>
        <dbReference type="ARBA" id="ARBA00022448"/>
    </source>
</evidence>
<dbReference type="Pfam" id="PF00005">
    <property type="entry name" value="ABC_tran"/>
    <property type="match status" value="1"/>
</dbReference>
<comment type="catalytic activity">
    <reaction evidence="16">
        <text>glutathione(out) + ATP + H2O = glutathione(in) + ADP + phosphate + H(+)</text>
        <dbReference type="Rhea" id="RHEA:29791"/>
        <dbReference type="ChEBI" id="CHEBI:15377"/>
        <dbReference type="ChEBI" id="CHEBI:15378"/>
        <dbReference type="ChEBI" id="CHEBI:30616"/>
        <dbReference type="ChEBI" id="CHEBI:43474"/>
        <dbReference type="ChEBI" id="CHEBI:57925"/>
        <dbReference type="ChEBI" id="CHEBI:456216"/>
        <dbReference type="EC" id="7.4.2.10"/>
    </reaction>
</comment>
<reference evidence="18 19" key="1">
    <citation type="submission" date="2018-03" db="EMBL/GenBank/DDBJ databases">
        <title>Genomic Encyclopedia of Archaeal and Bacterial Type Strains, Phase II (KMG-II): from individual species to whole genera.</title>
        <authorList>
            <person name="Goeker M."/>
        </authorList>
    </citation>
    <scope>NUCLEOTIDE SEQUENCE [LARGE SCALE GENOMIC DNA]</scope>
    <source>
        <strain evidence="18 19">DSM 100065</strain>
    </source>
</reference>
<dbReference type="InterPro" id="IPR050319">
    <property type="entry name" value="ABC_transp_ATP-bind"/>
</dbReference>
<dbReference type="Gene3D" id="3.40.50.300">
    <property type="entry name" value="P-loop containing nucleotide triphosphate hydrolases"/>
    <property type="match status" value="1"/>
</dbReference>
<evidence type="ECO:0000256" key="16">
    <source>
        <dbReference type="ARBA" id="ARBA00047640"/>
    </source>
</evidence>
<evidence type="ECO:0000256" key="15">
    <source>
        <dbReference type="ARBA" id="ARBA00041187"/>
    </source>
</evidence>
<comment type="subunit">
    <text evidence="2">The complex is composed of two ATP-binding proteins (GsiA), two transmembrane proteins (GsiC and GsiD) and a solute-binding protein (GsiB).</text>
</comment>
<dbReference type="GO" id="GO:0055085">
    <property type="term" value="P:transmembrane transport"/>
    <property type="evidence" value="ECO:0007669"/>
    <property type="project" value="UniProtKB-ARBA"/>
</dbReference>
<comment type="caution">
    <text evidence="18">The sequence shown here is derived from an EMBL/GenBank/DDBJ whole genome shotgun (WGS) entry which is preliminary data.</text>
</comment>
<evidence type="ECO:0000256" key="2">
    <source>
        <dbReference type="ARBA" id="ARBA00011469"/>
    </source>
</evidence>
<dbReference type="InterPro" id="IPR013563">
    <property type="entry name" value="Oligopep_ABC_C"/>
</dbReference>
<evidence type="ECO:0000256" key="6">
    <source>
        <dbReference type="ARBA" id="ARBA00022737"/>
    </source>
</evidence>
<evidence type="ECO:0000256" key="1">
    <source>
        <dbReference type="ARBA" id="ARBA00004533"/>
    </source>
</evidence>
<dbReference type="PANTHER" id="PTHR43776:SF15">
    <property type="entry name" value="GLUTATHIONE IMPORT ATP-BINDING PROTEIN GSIA"/>
    <property type="match status" value="1"/>
</dbReference>
<evidence type="ECO:0000256" key="10">
    <source>
        <dbReference type="ARBA" id="ARBA00022967"/>
    </source>
</evidence>
<feature type="domain" description="ABC transporter" evidence="17">
    <location>
        <begin position="24"/>
        <end position="268"/>
    </location>
</feature>
<evidence type="ECO:0000256" key="13">
    <source>
        <dbReference type="ARBA" id="ARBA00038416"/>
    </source>
</evidence>
<dbReference type="SMART" id="SM00382">
    <property type="entry name" value="AAA"/>
    <property type="match status" value="1"/>
</dbReference>
<dbReference type="PROSITE" id="PS50893">
    <property type="entry name" value="ABC_TRANSPORTER_2"/>
    <property type="match status" value="1"/>
</dbReference>
<sequence>MNRALAEAAVASGSDSVGAGENLLEIRNLVKRFPLPSGMKVHAVEDVSLSICRGETLALVGESGCGKTTLAQLAMRLLTPDSGQILLDGVDIAHLSRRALRPYRSALQMVFQDPYASLNPRATIGASIAEPLRVHKRGTRSEIQERVRDLLELVGLERDLVNRFPHQFSGGQRQRICIARALALNPRLLVADEAVSALDVSVQATVLNLMMDLQDELGIGLLFVSHDLAVVERLAHRVAVMYLGQVVELGSRRDIFEDPCHSYTRRLLSAVPVPDPSVRGKREMLSGEIPSPVWPKGEGPEVVDLREVSPGHWVAAEIEGA</sequence>
<keyword evidence="9" id="KW-0067">ATP-binding</keyword>
<keyword evidence="19" id="KW-1185">Reference proteome</keyword>
<name>A0A2T0ZYN6_9ACTN</name>
<dbReference type="InterPro" id="IPR027417">
    <property type="entry name" value="P-loop_NTPase"/>
</dbReference>
<keyword evidence="10" id="KW-1278">Translocase</keyword>
<accession>A0A2T0ZYN6</accession>
<evidence type="ECO:0000313" key="18">
    <source>
        <dbReference type="EMBL" id="PRZ41469.1"/>
    </source>
</evidence>